<name>A0A8T0HH38_CERPU</name>
<organism evidence="1 2">
    <name type="scientific">Ceratodon purpureus</name>
    <name type="common">Fire moss</name>
    <name type="synonym">Dicranum purpureum</name>
    <dbReference type="NCBI Taxonomy" id="3225"/>
    <lineage>
        <taxon>Eukaryota</taxon>
        <taxon>Viridiplantae</taxon>
        <taxon>Streptophyta</taxon>
        <taxon>Embryophyta</taxon>
        <taxon>Bryophyta</taxon>
        <taxon>Bryophytina</taxon>
        <taxon>Bryopsida</taxon>
        <taxon>Dicranidae</taxon>
        <taxon>Pseudoditrichales</taxon>
        <taxon>Ditrichaceae</taxon>
        <taxon>Ceratodon</taxon>
    </lineage>
</organism>
<keyword evidence="2" id="KW-1185">Reference proteome</keyword>
<evidence type="ECO:0000313" key="1">
    <source>
        <dbReference type="EMBL" id="KAG0569898.1"/>
    </source>
</evidence>
<proteinExistence type="predicted"/>
<sequence>MRLNGRISHRSMQPNLTHNTQAVWILHQEITSMTRRTSALSTEAVFEETHQLQSPFQL</sequence>
<evidence type="ECO:0000313" key="2">
    <source>
        <dbReference type="Proteomes" id="UP000822688"/>
    </source>
</evidence>
<comment type="caution">
    <text evidence="1">The sequence shown here is derived from an EMBL/GenBank/DDBJ whole genome shotgun (WGS) entry which is preliminary data.</text>
</comment>
<dbReference type="EMBL" id="CM026427">
    <property type="protein sequence ID" value="KAG0569898.1"/>
    <property type="molecule type" value="Genomic_DNA"/>
</dbReference>
<reference evidence="1 2" key="1">
    <citation type="submission" date="2020-06" db="EMBL/GenBank/DDBJ databases">
        <title>WGS assembly of Ceratodon purpureus strain R40.</title>
        <authorList>
            <person name="Carey S.B."/>
            <person name="Jenkins J."/>
            <person name="Shu S."/>
            <person name="Lovell J.T."/>
            <person name="Sreedasyam A."/>
            <person name="Maumus F."/>
            <person name="Tiley G.P."/>
            <person name="Fernandez-Pozo N."/>
            <person name="Barry K."/>
            <person name="Chen C."/>
            <person name="Wang M."/>
            <person name="Lipzen A."/>
            <person name="Daum C."/>
            <person name="Saski C.A."/>
            <person name="Payton A.C."/>
            <person name="Mcbreen J.C."/>
            <person name="Conrad R.E."/>
            <person name="Kollar L.M."/>
            <person name="Olsson S."/>
            <person name="Huttunen S."/>
            <person name="Landis J.B."/>
            <person name="Wickett N.J."/>
            <person name="Johnson M.G."/>
            <person name="Rensing S.A."/>
            <person name="Grimwood J."/>
            <person name="Schmutz J."/>
            <person name="Mcdaniel S.F."/>
        </authorList>
    </citation>
    <scope>NUCLEOTIDE SEQUENCE [LARGE SCALE GENOMIC DNA]</scope>
    <source>
        <strain evidence="1 2">R40</strain>
    </source>
</reference>
<accession>A0A8T0HH38</accession>
<gene>
    <name evidence="1" type="ORF">KC19_6G124200</name>
</gene>
<dbReference type="AlphaFoldDB" id="A0A8T0HH38"/>
<protein>
    <submittedName>
        <fullName evidence="1">Uncharacterized protein</fullName>
    </submittedName>
</protein>
<dbReference type="Proteomes" id="UP000822688">
    <property type="component" value="Chromosome 6"/>
</dbReference>